<dbReference type="Proteomes" id="UP001209878">
    <property type="component" value="Unassembled WGS sequence"/>
</dbReference>
<dbReference type="Pfam" id="PF15071">
    <property type="entry name" value="TMEM220"/>
    <property type="match status" value="1"/>
</dbReference>
<evidence type="ECO:0000256" key="2">
    <source>
        <dbReference type="SAM" id="Phobius"/>
    </source>
</evidence>
<dbReference type="EMBL" id="JAODUO010001528">
    <property type="protein sequence ID" value="KAK2162304.1"/>
    <property type="molecule type" value="Genomic_DNA"/>
</dbReference>
<dbReference type="InterPro" id="IPR029377">
    <property type="entry name" value="TMEM220"/>
</dbReference>
<feature type="transmembrane region" description="Helical" evidence="2">
    <location>
        <begin position="146"/>
        <end position="170"/>
    </location>
</feature>
<feature type="region of interest" description="Disordered" evidence="1">
    <location>
        <begin position="1"/>
        <end position="29"/>
    </location>
</feature>
<accession>A0AAD9JZV0</accession>
<reference evidence="3" key="1">
    <citation type="journal article" date="2023" name="Mol. Biol. Evol.">
        <title>Third-Generation Sequencing Reveals the Adaptive Role of the Epigenome in Three Deep-Sea Polychaetes.</title>
        <authorList>
            <person name="Perez M."/>
            <person name="Aroh O."/>
            <person name="Sun Y."/>
            <person name="Lan Y."/>
            <person name="Juniper S.K."/>
            <person name="Young C.R."/>
            <person name="Angers B."/>
            <person name="Qian P.Y."/>
        </authorList>
    </citation>
    <scope>NUCLEOTIDE SEQUENCE</scope>
    <source>
        <strain evidence="3">R07B-5</strain>
    </source>
</reference>
<evidence type="ECO:0008006" key="5">
    <source>
        <dbReference type="Google" id="ProtNLM"/>
    </source>
</evidence>
<evidence type="ECO:0000313" key="4">
    <source>
        <dbReference type="Proteomes" id="UP001209878"/>
    </source>
</evidence>
<keyword evidence="2" id="KW-1133">Transmembrane helix</keyword>
<organism evidence="3 4">
    <name type="scientific">Ridgeia piscesae</name>
    <name type="common">Tubeworm</name>
    <dbReference type="NCBI Taxonomy" id="27915"/>
    <lineage>
        <taxon>Eukaryota</taxon>
        <taxon>Metazoa</taxon>
        <taxon>Spiralia</taxon>
        <taxon>Lophotrochozoa</taxon>
        <taxon>Annelida</taxon>
        <taxon>Polychaeta</taxon>
        <taxon>Sedentaria</taxon>
        <taxon>Canalipalpata</taxon>
        <taxon>Sabellida</taxon>
        <taxon>Siboglinidae</taxon>
        <taxon>Ridgeia</taxon>
    </lineage>
</organism>
<proteinExistence type="predicted"/>
<evidence type="ECO:0000256" key="1">
    <source>
        <dbReference type="SAM" id="MobiDB-lite"/>
    </source>
</evidence>
<dbReference type="AlphaFoldDB" id="A0AAD9JZV0"/>
<gene>
    <name evidence="3" type="ORF">NP493_1527g00063</name>
</gene>
<sequence>MSQTINYEHLSQVESESCPVSPSHSGTNNTKVYKQDEKWRRLWRAINIIMTGFFFLATFVQVNDPDPYIWMPVYLTAAVLTLSIVIRPEVTDNMYWRYASVIHMAICMSGALQLSVIVVQIMAGHIANPLQHEEGSSTPRKGSANALLLMAGMLGLLPLAVWTLCFVSGLRTKLGHCSGMFPGLLGSA</sequence>
<evidence type="ECO:0000313" key="3">
    <source>
        <dbReference type="EMBL" id="KAK2162304.1"/>
    </source>
</evidence>
<dbReference type="PANTHER" id="PTHR34262:SF1">
    <property type="entry name" value="TRANSMEMBRANE PROTEIN 220"/>
    <property type="match status" value="1"/>
</dbReference>
<dbReference type="PANTHER" id="PTHR34262">
    <property type="entry name" value="TRANSMEMBRANE PROTEIN 220"/>
    <property type="match status" value="1"/>
</dbReference>
<keyword evidence="4" id="KW-1185">Reference proteome</keyword>
<feature type="transmembrane region" description="Helical" evidence="2">
    <location>
        <begin position="98"/>
        <end position="126"/>
    </location>
</feature>
<comment type="caution">
    <text evidence="3">The sequence shown here is derived from an EMBL/GenBank/DDBJ whole genome shotgun (WGS) entry which is preliminary data.</text>
</comment>
<feature type="transmembrane region" description="Helical" evidence="2">
    <location>
        <begin position="68"/>
        <end position="86"/>
    </location>
</feature>
<feature type="compositionally biased region" description="Polar residues" evidence="1">
    <location>
        <begin position="12"/>
        <end position="29"/>
    </location>
</feature>
<keyword evidence="2" id="KW-0812">Transmembrane</keyword>
<feature type="transmembrane region" description="Helical" evidence="2">
    <location>
        <begin position="42"/>
        <end position="62"/>
    </location>
</feature>
<protein>
    <recommendedName>
        <fullName evidence="5">Transmembrane protein 220</fullName>
    </recommendedName>
</protein>
<keyword evidence="2" id="KW-0472">Membrane</keyword>
<name>A0AAD9JZV0_RIDPI</name>